<dbReference type="GeneID" id="37203646"/>
<dbReference type="RefSeq" id="XP_025554535.1">
    <property type="nucleotide sequence ID" value="XM_025699357.1"/>
</dbReference>
<gene>
    <name evidence="1" type="ORF">BO97DRAFT_460918</name>
</gene>
<protein>
    <submittedName>
        <fullName evidence="1">Uncharacterized protein</fullName>
    </submittedName>
</protein>
<sequence>MFRYLALYEAQLKALLSSYGISLPRIYSYLKQPHARETICAFAARDDRAHDGQAQPAPGWDRFIWQHCANKGQAFVRMFSLAPGELQAFLDITFPYKFIRAISPWTDPRALDTWNWVQDNDATAIYDNGAFSDIFTDILGANISDNVLIRMANDLPQFVNGGIGAFFSNLYNTKHGIIIADNLVSPESISKTTHISPLIPLRHWSDVTFLVWKRLTAQAGVAVNSIRHIFHSTISNSDTRDIIKQVLARTGRPLGVWDRPVTFAMDSEEGRAILGTPNGSTVGFFLAQHKEELGRRRKVISVTLFAEFVHGYEGVILAQNESLYFTLNAPEGG</sequence>
<keyword evidence="2" id="KW-1185">Reference proteome</keyword>
<dbReference type="STRING" id="1450537.A0A395I5A4"/>
<organism evidence="1 2">
    <name type="scientific">Aspergillus homomorphus (strain CBS 101889)</name>
    <dbReference type="NCBI Taxonomy" id="1450537"/>
    <lineage>
        <taxon>Eukaryota</taxon>
        <taxon>Fungi</taxon>
        <taxon>Dikarya</taxon>
        <taxon>Ascomycota</taxon>
        <taxon>Pezizomycotina</taxon>
        <taxon>Eurotiomycetes</taxon>
        <taxon>Eurotiomycetidae</taxon>
        <taxon>Eurotiales</taxon>
        <taxon>Aspergillaceae</taxon>
        <taxon>Aspergillus</taxon>
        <taxon>Aspergillus subgen. Circumdati</taxon>
    </lineage>
</organism>
<name>A0A395I5A4_ASPHC</name>
<dbReference type="AlphaFoldDB" id="A0A395I5A4"/>
<reference evidence="1 2" key="1">
    <citation type="submission" date="2018-02" db="EMBL/GenBank/DDBJ databases">
        <title>The genomes of Aspergillus section Nigri reveals drivers in fungal speciation.</title>
        <authorList>
            <consortium name="DOE Joint Genome Institute"/>
            <person name="Vesth T.C."/>
            <person name="Nybo J."/>
            <person name="Theobald S."/>
            <person name="Brandl J."/>
            <person name="Frisvad J.C."/>
            <person name="Nielsen K.F."/>
            <person name="Lyhne E.K."/>
            <person name="Kogle M.E."/>
            <person name="Kuo A."/>
            <person name="Riley R."/>
            <person name="Clum A."/>
            <person name="Nolan M."/>
            <person name="Lipzen A."/>
            <person name="Salamov A."/>
            <person name="Henrissat B."/>
            <person name="Wiebenga A."/>
            <person name="De vries R.P."/>
            <person name="Grigoriev I.V."/>
            <person name="Mortensen U.H."/>
            <person name="Andersen M.R."/>
            <person name="Baker S.E."/>
        </authorList>
    </citation>
    <scope>NUCLEOTIDE SEQUENCE [LARGE SCALE GENOMIC DNA]</scope>
    <source>
        <strain evidence="1 2">CBS 101889</strain>
    </source>
</reference>
<dbReference type="VEuPathDB" id="FungiDB:BO97DRAFT_460918"/>
<proteinExistence type="predicted"/>
<dbReference type="Proteomes" id="UP000248961">
    <property type="component" value="Unassembled WGS sequence"/>
</dbReference>
<dbReference type="EMBL" id="KZ824271">
    <property type="protein sequence ID" value="RAL15381.1"/>
    <property type="molecule type" value="Genomic_DNA"/>
</dbReference>
<evidence type="ECO:0000313" key="2">
    <source>
        <dbReference type="Proteomes" id="UP000248961"/>
    </source>
</evidence>
<evidence type="ECO:0000313" key="1">
    <source>
        <dbReference type="EMBL" id="RAL15381.1"/>
    </source>
</evidence>
<dbReference type="OrthoDB" id="5337308at2759"/>
<accession>A0A395I5A4</accession>